<dbReference type="PANTHER" id="PTHR10974">
    <property type="entry name" value="FI08016P-RELATED"/>
    <property type="match status" value="1"/>
</dbReference>
<dbReference type="EMBL" id="CAJFDI010000004">
    <property type="protein sequence ID" value="CAD5227243.1"/>
    <property type="molecule type" value="Genomic_DNA"/>
</dbReference>
<dbReference type="Proteomes" id="UP000095284">
    <property type="component" value="Unplaced"/>
</dbReference>
<dbReference type="AlphaFoldDB" id="A0A1I7S4Q3"/>
<organism evidence="3 5">
    <name type="scientific">Bursaphelenchus xylophilus</name>
    <name type="common">Pinewood nematode worm</name>
    <name type="synonym">Aphelenchoides xylophilus</name>
    <dbReference type="NCBI Taxonomy" id="6326"/>
    <lineage>
        <taxon>Eukaryota</taxon>
        <taxon>Metazoa</taxon>
        <taxon>Ecdysozoa</taxon>
        <taxon>Nematoda</taxon>
        <taxon>Chromadorea</taxon>
        <taxon>Rhabditida</taxon>
        <taxon>Tylenchina</taxon>
        <taxon>Tylenchomorpha</taxon>
        <taxon>Aphelenchoidea</taxon>
        <taxon>Aphelenchoididae</taxon>
        <taxon>Bursaphelenchus</taxon>
    </lineage>
</organism>
<dbReference type="Proteomes" id="UP000582659">
    <property type="component" value="Unassembled WGS sequence"/>
</dbReference>
<evidence type="ECO:0000313" key="5">
    <source>
        <dbReference type="WBParaSite" id="BXY_0798600.1"/>
    </source>
</evidence>
<dbReference type="PANTHER" id="PTHR10974:SF75">
    <property type="entry name" value="SULFATASE DOMAIN-CONTAINING PROTEIN"/>
    <property type="match status" value="1"/>
</dbReference>
<keyword evidence="1" id="KW-1133">Transmembrane helix</keyword>
<dbReference type="CDD" id="cd16021">
    <property type="entry name" value="ALP_like"/>
    <property type="match status" value="1"/>
</dbReference>
<protein>
    <submittedName>
        <fullName evidence="2">(pine wood nematode) hypothetical protein</fullName>
    </submittedName>
</protein>
<feature type="transmembrane region" description="Helical" evidence="1">
    <location>
        <begin position="12"/>
        <end position="29"/>
    </location>
</feature>
<keyword evidence="4" id="KW-1185">Reference proteome</keyword>
<dbReference type="WBParaSite" id="BXY_0798600.1">
    <property type="protein sequence ID" value="BXY_0798600.1"/>
    <property type="gene ID" value="BXY_0798600"/>
</dbReference>
<evidence type="ECO:0000313" key="3">
    <source>
        <dbReference type="Proteomes" id="UP000095284"/>
    </source>
</evidence>
<keyword evidence="1" id="KW-0472">Membrane</keyword>
<evidence type="ECO:0000313" key="4">
    <source>
        <dbReference type="Proteomes" id="UP000659654"/>
    </source>
</evidence>
<dbReference type="SUPFAM" id="SSF53649">
    <property type="entry name" value="Alkaline phosphatase-like"/>
    <property type="match status" value="1"/>
</dbReference>
<dbReference type="OrthoDB" id="413313at2759"/>
<reference evidence="2" key="2">
    <citation type="submission" date="2020-09" db="EMBL/GenBank/DDBJ databases">
        <authorList>
            <person name="Kikuchi T."/>
        </authorList>
    </citation>
    <scope>NUCLEOTIDE SEQUENCE</scope>
    <source>
        <strain evidence="2">Ka4C1</strain>
    </source>
</reference>
<sequence length="625" mass="72710">MKALELGGLAKVLVVLLTVNVVLYFVYQYCTRNLVNTVPLRQPFYEPPTLLNEKCKIPQLDPFDPSIRQYLNPFLRNEKCNVTFTPKSELKWGKLTVAINDADCQYRCAEHVNDREVTFTDWQDINRDDPPYPKCDVVEVRCDRNGRVVYEHVHAQVYEKHVPAEGEPRYNVHILLLDSVSHSQYIRSMQLTRTFLNWEFQAIEFPYLSKVSLNSRPNAYAFLLNEPVEMYKNKFGVYSAPAFKSKLCDEWIDKYNYIGKHFNEAGYVTMVNEDWQFGAFSWPNCKGFQRPYANHSNKAYVQLTNGSNRFSKPNVSENLYANSCKESHHHIFENIKEFVGKYEGIPKFSFTWMTTLAHENGSALYRTDEDFLKFFKTMADDLQDSFFFITSDHGNRIDPIRQTAVGLLEEMNPMLTMVLPKNIRRHGNIRKILKENSKRLLTFYDLYATWLEISQLPFFAYDGDLEGSEFKFPKQKILGKSLFHPIPERHSCFELGVPLEFCLCQYDTEVFTDNNTIKKAARLIVAKINDDMWKNGLREKCEELSFDEDIPYSAIAYTTPATFGAKIFKVKFSVSPGKGQYEGTMALEEDGNVQLITQEFPRVDSYESHAQCVPFSLYRQYCHCK</sequence>
<accession>A0A1I7S4Q3</accession>
<proteinExistence type="predicted"/>
<evidence type="ECO:0000313" key="2">
    <source>
        <dbReference type="EMBL" id="CAD5227243.1"/>
    </source>
</evidence>
<dbReference type="Proteomes" id="UP000659654">
    <property type="component" value="Unassembled WGS sequence"/>
</dbReference>
<keyword evidence="1" id="KW-0812">Transmembrane</keyword>
<dbReference type="InterPro" id="IPR017850">
    <property type="entry name" value="Alkaline_phosphatase_core_sf"/>
</dbReference>
<dbReference type="eggNOG" id="KOG0842">
    <property type="taxonomic scope" value="Eukaryota"/>
</dbReference>
<evidence type="ECO:0000256" key="1">
    <source>
        <dbReference type="SAM" id="Phobius"/>
    </source>
</evidence>
<gene>
    <name evidence="2" type="ORF">BXYJ_LOCUS9788</name>
</gene>
<dbReference type="GO" id="GO:0005615">
    <property type="term" value="C:extracellular space"/>
    <property type="evidence" value="ECO:0007669"/>
    <property type="project" value="TreeGrafter"/>
</dbReference>
<dbReference type="Gene3D" id="3.40.720.10">
    <property type="entry name" value="Alkaline Phosphatase, subunit A"/>
    <property type="match status" value="1"/>
</dbReference>
<dbReference type="Pfam" id="PF02995">
    <property type="entry name" value="DUF229"/>
    <property type="match status" value="1"/>
</dbReference>
<reference evidence="5" key="1">
    <citation type="submission" date="2016-11" db="UniProtKB">
        <authorList>
            <consortium name="WormBaseParasite"/>
        </authorList>
    </citation>
    <scope>IDENTIFICATION</scope>
</reference>
<dbReference type="EMBL" id="CAJFCV020000004">
    <property type="protein sequence ID" value="CAG9117293.1"/>
    <property type="molecule type" value="Genomic_DNA"/>
</dbReference>
<name>A0A1I7S4Q3_BURXY</name>
<dbReference type="InterPro" id="IPR004245">
    <property type="entry name" value="DUF229"/>
</dbReference>